<dbReference type="Proteomes" id="UP001193389">
    <property type="component" value="Chromosome"/>
</dbReference>
<keyword evidence="1" id="KW-0812">Transmembrane</keyword>
<keyword evidence="1" id="KW-0813">Transport</keyword>
<evidence type="ECO:0000313" key="3">
    <source>
        <dbReference type="EMBL" id="BBE16373.1"/>
    </source>
</evidence>
<organism evidence="3 4">
    <name type="scientific">Aquipluma nitroreducens</name>
    <dbReference type="NCBI Taxonomy" id="2010828"/>
    <lineage>
        <taxon>Bacteria</taxon>
        <taxon>Pseudomonadati</taxon>
        <taxon>Bacteroidota</taxon>
        <taxon>Bacteroidia</taxon>
        <taxon>Marinilabiliales</taxon>
        <taxon>Prolixibacteraceae</taxon>
        <taxon>Aquipluma</taxon>
    </lineage>
</organism>
<protein>
    <submittedName>
        <fullName evidence="3">Outer membrane protein</fullName>
    </submittedName>
</protein>
<dbReference type="Gene3D" id="2.170.130.10">
    <property type="entry name" value="TonB-dependent receptor, plug domain"/>
    <property type="match status" value="1"/>
</dbReference>
<gene>
    <name evidence="3" type="ORF">AQPE_0511</name>
</gene>
<comment type="subcellular location">
    <subcellularLocation>
        <location evidence="1">Cell outer membrane</location>
        <topology evidence="1">Multi-pass membrane protein</topology>
    </subcellularLocation>
</comment>
<evidence type="ECO:0000313" key="4">
    <source>
        <dbReference type="Proteomes" id="UP001193389"/>
    </source>
</evidence>
<dbReference type="AlphaFoldDB" id="A0A5K7S499"/>
<dbReference type="SUPFAM" id="SSF56935">
    <property type="entry name" value="Porins"/>
    <property type="match status" value="1"/>
</dbReference>
<accession>A0A5K7S499</accession>
<evidence type="ECO:0000259" key="2">
    <source>
        <dbReference type="Pfam" id="PF07715"/>
    </source>
</evidence>
<dbReference type="EMBL" id="AP018694">
    <property type="protein sequence ID" value="BBE16373.1"/>
    <property type="molecule type" value="Genomic_DNA"/>
</dbReference>
<keyword evidence="4" id="KW-1185">Reference proteome</keyword>
<dbReference type="InterPro" id="IPR039426">
    <property type="entry name" value="TonB-dep_rcpt-like"/>
</dbReference>
<keyword evidence="1" id="KW-0472">Membrane</keyword>
<evidence type="ECO:0000256" key="1">
    <source>
        <dbReference type="PROSITE-ProRule" id="PRU01360"/>
    </source>
</evidence>
<name>A0A5K7S499_9BACT</name>
<dbReference type="Pfam" id="PF07715">
    <property type="entry name" value="Plug"/>
    <property type="match status" value="1"/>
</dbReference>
<dbReference type="KEGG" id="anf:AQPE_0511"/>
<proteinExistence type="inferred from homology"/>
<reference evidence="3" key="1">
    <citation type="journal article" date="2020" name="Int. J. Syst. Evol. Microbiol.">
        <title>Aquipluma nitroreducens gen. nov. sp. nov., a novel facultatively anaerobic bacterium isolated from a freshwater lake.</title>
        <authorList>
            <person name="Watanabe M."/>
            <person name="Kojima H."/>
            <person name="Fukui M."/>
        </authorList>
    </citation>
    <scope>NUCLEOTIDE SEQUENCE</scope>
    <source>
        <strain evidence="3">MeG22</strain>
    </source>
</reference>
<dbReference type="PROSITE" id="PS52016">
    <property type="entry name" value="TONB_DEPENDENT_REC_3"/>
    <property type="match status" value="1"/>
</dbReference>
<keyword evidence="1" id="KW-0998">Cell outer membrane</keyword>
<dbReference type="GO" id="GO:0009279">
    <property type="term" value="C:cell outer membrane"/>
    <property type="evidence" value="ECO:0007669"/>
    <property type="project" value="UniProtKB-SubCell"/>
</dbReference>
<keyword evidence="1" id="KW-1134">Transmembrane beta strand</keyword>
<feature type="domain" description="TonB-dependent receptor plug" evidence="2">
    <location>
        <begin position="83"/>
        <end position="182"/>
    </location>
</feature>
<dbReference type="InterPro" id="IPR037066">
    <property type="entry name" value="Plug_dom_sf"/>
</dbReference>
<comment type="similarity">
    <text evidence="1">Belongs to the TonB-dependent receptor family.</text>
</comment>
<sequence>MVLIDNKSSDVVTDDKGMYKVRVNADAAQISVLNLSGALMKEEINGRTVINFSLSEAMPPKEVVMQENPDNEVVNIGYGSVQKKDLASSVGNIDGQNKKFASYHSIFDVIKGEVPGVQVAGNSITIRGIGTVNASSDPLILVDGVEVKVESLGAIVPQTVRSISILTGSDASIYGSKAANGVIMITLMGK</sequence>
<dbReference type="InterPro" id="IPR012910">
    <property type="entry name" value="Plug_dom"/>
</dbReference>